<dbReference type="AlphaFoldDB" id="F4S7K4"/>
<keyword evidence="7" id="KW-0333">Golgi apparatus</keyword>
<dbReference type="OrthoDB" id="430354at2759"/>
<reference evidence="10" key="1">
    <citation type="journal article" date="2011" name="Proc. Natl. Acad. Sci. U.S.A.">
        <title>Obligate biotrophy features unraveled by the genomic analysis of rust fungi.</title>
        <authorList>
            <person name="Duplessis S."/>
            <person name="Cuomo C.A."/>
            <person name="Lin Y.-C."/>
            <person name="Aerts A."/>
            <person name="Tisserant E."/>
            <person name="Veneault-Fourrey C."/>
            <person name="Joly D.L."/>
            <person name="Hacquard S."/>
            <person name="Amselem J."/>
            <person name="Cantarel B.L."/>
            <person name="Chiu R."/>
            <person name="Coutinho P.M."/>
            <person name="Feau N."/>
            <person name="Field M."/>
            <person name="Frey P."/>
            <person name="Gelhaye E."/>
            <person name="Goldberg J."/>
            <person name="Grabherr M.G."/>
            <person name="Kodira C.D."/>
            <person name="Kohler A."/>
            <person name="Kuees U."/>
            <person name="Lindquist E.A."/>
            <person name="Lucas S.M."/>
            <person name="Mago R."/>
            <person name="Mauceli E."/>
            <person name="Morin E."/>
            <person name="Murat C."/>
            <person name="Pangilinan J.L."/>
            <person name="Park R."/>
            <person name="Pearson M."/>
            <person name="Quesneville H."/>
            <person name="Rouhier N."/>
            <person name="Sakthikumar S."/>
            <person name="Salamov A.A."/>
            <person name="Schmutz J."/>
            <person name="Selles B."/>
            <person name="Shapiro H."/>
            <person name="Tanguay P."/>
            <person name="Tuskan G.A."/>
            <person name="Henrissat B."/>
            <person name="Van de Peer Y."/>
            <person name="Rouze P."/>
            <person name="Ellis J.G."/>
            <person name="Dodds P.N."/>
            <person name="Schein J.E."/>
            <person name="Zhong S."/>
            <person name="Hamelin R.C."/>
            <person name="Grigoriev I.V."/>
            <person name="Szabo L.J."/>
            <person name="Martin F."/>
        </authorList>
    </citation>
    <scope>NUCLEOTIDE SEQUENCE [LARGE SCALE GENOMIC DNA]</scope>
    <source>
        <strain evidence="10">98AG31 / pathotype 3-4-7</strain>
    </source>
</reference>
<comment type="similarity">
    <text evidence="2">Belongs to the MNN1/MNT family.</text>
</comment>
<evidence type="ECO:0000256" key="1">
    <source>
        <dbReference type="ARBA" id="ARBA00004323"/>
    </source>
</evidence>
<protein>
    <submittedName>
        <fullName evidence="9">Family 71 glycosyltransferase</fullName>
    </submittedName>
</protein>
<dbReference type="GeneID" id="18936958"/>
<comment type="subcellular location">
    <subcellularLocation>
        <location evidence="1">Golgi apparatus membrane</location>
        <topology evidence="1">Single-pass type II membrane protein</topology>
    </subcellularLocation>
</comment>
<evidence type="ECO:0000256" key="4">
    <source>
        <dbReference type="ARBA" id="ARBA00022692"/>
    </source>
</evidence>
<dbReference type="PANTHER" id="PTHR31646:SF1">
    <property type="entry name" value="ALPHA-1,2-MANNOSYLTRANSFERASE MNN2"/>
    <property type="match status" value="1"/>
</dbReference>
<dbReference type="KEGG" id="mlr:MELLADRAFT_94683"/>
<dbReference type="RefSeq" id="XP_007417364.1">
    <property type="nucleotide sequence ID" value="XM_007417302.1"/>
</dbReference>
<dbReference type="PANTHER" id="PTHR31646">
    <property type="entry name" value="ALPHA-1,2-MANNOSYLTRANSFERASE MNN2"/>
    <property type="match status" value="1"/>
</dbReference>
<evidence type="ECO:0000313" key="9">
    <source>
        <dbReference type="EMBL" id="EGF99333.1"/>
    </source>
</evidence>
<dbReference type="GO" id="GO:0000139">
    <property type="term" value="C:Golgi membrane"/>
    <property type="evidence" value="ECO:0007669"/>
    <property type="project" value="UniProtKB-SubCell"/>
</dbReference>
<keyword evidence="6" id="KW-1133">Transmembrane helix</keyword>
<dbReference type="InParanoid" id="F4S7K4"/>
<dbReference type="EMBL" id="GL883160">
    <property type="protein sequence ID" value="EGF99333.1"/>
    <property type="molecule type" value="Genomic_DNA"/>
</dbReference>
<evidence type="ECO:0000256" key="7">
    <source>
        <dbReference type="ARBA" id="ARBA00023034"/>
    </source>
</evidence>
<dbReference type="InterPro" id="IPR022751">
    <property type="entry name" value="Alpha_mannosyltransferase"/>
</dbReference>
<sequence>MSKMSSFSLPSLRRSRIFILYTLASSALIFILIKTSYPDLFAPLHTKWPHSISFTDAILKSSIPLGPIKPYLVRKPKQDVNATVKSIQALANRIEPYLVAWMDRPVRSYEEALISNEKACGKDREEQSNPDQLNNAAKLWGAITSQAVLRIRAEVISGIHQFFQESLSQVVNGTQASHLTLEGVLGRPLIGEGTQGIVITGGNGDTMRRLMVTIRILRKKHECRLPIEIFMFPEELEQVTDFRTEILALGGIEIKPLPYPKDQKAWKNFQIDNIPLVDPTFLFESPVFKQWGIVLWPDITKDGARNPIWRLASQTCIPQDWQVDSGQILVDKSAQRGLVFGALLVAAQMQLHHQFWFRISEGDKDTFRYALYSLQLPWNRAPHWLSSGGGFRSGNEYCGHTMFQYSLSSEDWSHYPSFLKTTLSETQREHAPPLFAHINLLKHTGGFNRGETFKVLHSLGPSDLVTRQNLNVSDVVRAKVKFEKGMCVYYTILNQSPSQSVISVKPNEDDSKVWILEESWKDAWGGLLEDFESVYWDNGGL</sequence>
<dbReference type="Pfam" id="PF11051">
    <property type="entry name" value="Mannosyl_trans3"/>
    <property type="match status" value="2"/>
</dbReference>
<proteinExistence type="inferred from homology"/>
<dbReference type="GO" id="GO:0046354">
    <property type="term" value="P:mannan biosynthetic process"/>
    <property type="evidence" value="ECO:0007669"/>
    <property type="project" value="TreeGrafter"/>
</dbReference>
<evidence type="ECO:0000256" key="5">
    <source>
        <dbReference type="ARBA" id="ARBA00022968"/>
    </source>
</evidence>
<dbReference type="GO" id="GO:0000026">
    <property type="term" value="F:alpha-1,2-mannosyltransferase activity"/>
    <property type="evidence" value="ECO:0007669"/>
    <property type="project" value="TreeGrafter"/>
</dbReference>
<keyword evidence="4" id="KW-0812">Transmembrane</keyword>
<evidence type="ECO:0000256" key="3">
    <source>
        <dbReference type="ARBA" id="ARBA00022679"/>
    </source>
</evidence>
<organism evidence="10">
    <name type="scientific">Melampsora larici-populina (strain 98AG31 / pathotype 3-4-7)</name>
    <name type="common">Poplar leaf rust fungus</name>
    <dbReference type="NCBI Taxonomy" id="747676"/>
    <lineage>
        <taxon>Eukaryota</taxon>
        <taxon>Fungi</taxon>
        <taxon>Dikarya</taxon>
        <taxon>Basidiomycota</taxon>
        <taxon>Pucciniomycotina</taxon>
        <taxon>Pucciniomycetes</taxon>
        <taxon>Pucciniales</taxon>
        <taxon>Melampsoraceae</taxon>
        <taxon>Melampsora</taxon>
    </lineage>
</organism>
<evidence type="ECO:0000313" key="10">
    <source>
        <dbReference type="Proteomes" id="UP000001072"/>
    </source>
</evidence>
<dbReference type="VEuPathDB" id="FungiDB:MELLADRAFT_94683"/>
<dbReference type="eggNOG" id="ENOG502S4MX">
    <property type="taxonomic scope" value="Eukaryota"/>
</dbReference>
<evidence type="ECO:0000256" key="6">
    <source>
        <dbReference type="ARBA" id="ARBA00022989"/>
    </source>
</evidence>
<evidence type="ECO:0000256" key="2">
    <source>
        <dbReference type="ARBA" id="ARBA00009105"/>
    </source>
</evidence>
<keyword evidence="10" id="KW-1185">Reference proteome</keyword>
<accession>F4S7K4</accession>
<keyword evidence="8" id="KW-0472">Membrane</keyword>
<dbReference type="Proteomes" id="UP000001072">
    <property type="component" value="Unassembled WGS sequence"/>
</dbReference>
<keyword evidence="5" id="KW-0735">Signal-anchor</keyword>
<gene>
    <name evidence="9" type="ORF">MELLADRAFT_94683</name>
</gene>
<dbReference type="HOGENOM" id="CLU_514840_0_0_1"/>
<keyword evidence="3 9" id="KW-0808">Transferase</keyword>
<name>F4S7K4_MELLP</name>
<dbReference type="STRING" id="747676.F4S7K4"/>
<evidence type="ECO:0000256" key="8">
    <source>
        <dbReference type="ARBA" id="ARBA00023136"/>
    </source>
</evidence>